<feature type="compositionally biased region" description="Basic and acidic residues" evidence="1">
    <location>
        <begin position="160"/>
        <end position="170"/>
    </location>
</feature>
<dbReference type="AlphaFoldDB" id="A0A6J4LIU6"/>
<reference evidence="2" key="1">
    <citation type="submission" date="2020-02" db="EMBL/GenBank/DDBJ databases">
        <authorList>
            <person name="Meier V. D."/>
        </authorList>
    </citation>
    <scope>NUCLEOTIDE SEQUENCE</scope>
    <source>
        <strain evidence="2">AVDCRST_MAG93</strain>
    </source>
</reference>
<protein>
    <submittedName>
        <fullName evidence="2">Uncharacterized protein</fullName>
    </submittedName>
</protein>
<organism evidence="2">
    <name type="scientific">uncultured Chloroflexia bacterium</name>
    <dbReference type="NCBI Taxonomy" id="1672391"/>
    <lineage>
        <taxon>Bacteria</taxon>
        <taxon>Bacillati</taxon>
        <taxon>Chloroflexota</taxon>
        <taxon>Chloroflexia</taxon>
        <taxon>environmental samples</taxon>
    </lineage>
</organism>
<proteinExistence type="predicted"/>
<accession>A0A6J4LIU6</accession>
<feature type="non-terminal residue" evidence="2">
    <location>
        <position position="1"/>
    </location>
</feature>
<gene>
    <name evidence="2" type="ORF">AVDCRST_MAG93-6342</name>
</gene>
<evidence type="ECO:0000256" key="1">
    <source>
        <dbReference type="SAM" id="MobiDB-lite"/>
    </source>
</evidence>
<dbReference type="EMBL" id="CADCTR010002137">
    <property type="protein sequence ID" value="CAA9334147.1"/>
    <property type="molecule type" value="Genomic_DNA"/>
</dbReference>
<feature type="region of interest" description="Disordered" evidence="1">
    <location>
        <begin position="141"/>
        <end position="239"/>
    </location>
</feature>
<sequence length="296" mass="33150">APRQVLPSLDDPTGLQAHLQKIALELSYTTWALKELGEAVGRSHPFVWDGERRFLMLREVDAAAAHCFGLDRKEFEYLISTFQTLERHDVAQYGHFRTRDIALQCYDAMAEAAAIGQPYRTLLDPPPADLELTASDPDRATVASLHPQAKPQPEHPVLGRAEEERSDHKFQPPSRRGPSPEERTNGAAKTEPAEEPRGVTRPSPKQVPSEPQDALFERPAPETLSLGDAATALHARVPDGEKVERQALLADAARELGHTKLTKKVRRALNQALNTEKNAGRLKTDWERVWRPREKR</sequence>
<evidence type="ECO:0000313" key="2">
    <source>
        <dbReference type="EMBL" id="CAA9334147.1"/>
    </source>
</evidence>
<name>A0A6J4LIU6_9CHLR</name>